<keyword evidence="3" id="KW-0812">Transmembrane</keyword>
<gene>
    <name evidence="4" type="ORF">MPLDJ20_80234</name>
</gene>
<name>A0A090GRL5_MESPL</name>
<keyword evidence="3" id="KW-1133">Transmembrane helix</keyword>
<evidence type="ECO:0000313" key="5">
    <source>
        <dbReference type="Proteomes" id="UP000046373"/>
    </source>
</evidence>
<dbReference type="Proteomes" id="UP000046373">
    <property type="component" value="Unassembled WGS sequence"/>
</dbReference>
<dbReference type="EMBL" id="CCNB01000045">
    <property type="protein sequence ID" value="CDX46173.1"/>
    <property type="molecule type" value="Genomic_DNA"/>
</dbReference>
<evidence type="ECO:0000256" key="3">
    <source>
        <dbReference type="SAM" id="Phobius"/>
    </source>
</evidence>
<evidence type="ECO:0000256" key="1">
    <source>
        <dbReference type="ARBA" id="ARBA00007783"/>
    </source>
</evidence>
<evidence type="ECO:0000256" key="2">
    <source>
        <dbReference type="ARBA" id="ARBA00022448"/>
    </source>
</evidence>
<keyword evidence="3" id="KW-0472">Membrane</keyword>
<comment type="similarity">
    <text evidence="1">Belongs to the ABC-2 integral membrane protein family.</text>
</comment>
<feature type="transmembrane region" description="Helical" evidence="3">
    <location>
        <begin position="56"/>
        <end position="78"/>
    </location>
</feature>
<dbReference type="PANTHER" id="PTHR30413">
    <property type="entry name" value="INNER MEMBRANE TRANSPORT PERMEASE"/>
    <property type="match status" value="1"/>
</dbReference>
<dbReference type="GO" id="GO:0015920">
    <property type="term" value="P:lipopolysaccharide transport"/>
    <property type="evidence" value="ECO:0007669"/>
    <property type="project" value="TreeGrafter"/>
</dbReference>
<organism evidence="4 5">
    <name type="scientific">Mesorhizobium plurifarium</name>
    <dbReference type="NCBI Taxonomy" id="69974"/>
    <lineage>
        <taxon>Bacteria</taxon>
        <taxon>Pseudomonadati</taxon>
        <taxon>Pseudomonadota</taxon>
        <taxon>Alphaproteobacteria</taxon>
        <taxon>Hyphomicrobiales</taxon>
        <taxon>Phyllobacteriaceae</taxon>
        <taxon>Mesorhizobium</taxon>
    </lineage>
</organism>
<sequence length="88" mass="10555">MQVLQNFLQVLFYVTPVMWQIKTLPESSSRYLVDFNPFYHLVTIVREPLLGEAPSMLSWGVVIAMMALGWFFAIWFFGRYRRRIAYWL</sequence>
<reference evidence="4 5" key="1">
    <citation type="submission" date="2014-08" db="EMBL/GenBank/DDBJ databases">
        <authorList>
            <person name="Moulin Lionel"/>
        </authorList>
    </citation>
    <scope>NUCLEOTIDE SEQUENCE [LARGE SCALE GENOMIC DNA]</scope>
</reference>
<accession>A0A090GRL5</accession>
<protein>
    <submittedName>
        <fullName evidence="4">Putative ABC-type permease protein</fullName>
    </submittedName>
</protein>
<proteinExistence type="inferred from homology"/>
<evidence type="ECO:0000313" key="4">
    <source>
        <dbReference type="EMBL" id="CDX46173.1"/>
    </source>
</evidence>
<dbReference type="AlphaFoldDB" id="A0A090GRL5"/>
<keyword evidence="2" id="KW-0813">Transport</keyword>
<dbReference type="PANTHER" id="PTHR30413:SF10">
    <property type="entry name" value="CAPSULE POLYSACCHARIDE EXPORT INNER-MEMBRANE PROTEIN CTRC"/>
    <property type="match status" value="1"/>
</dbReference>